<name>A0A096VKG2_9CAUD</name>
<gene>
    <name evidence="2" type="ORF">S-CBP1_0038</name>
</gene>
<dbReference type="InterPro" id="IPR057696">
    <property type="entry name" value="DUF7936"/>
</dbReference>
<dbReference type="Pfam" id="PF25590">
    <property type="entry name" value="DUF7936"/>
    <property type="match status" value="1"/>
</dbReference>
<dbReference type="Proteomes" id="UP000030045">
    <property type="component" value="Segment"/>
</dbReference>
<dbReference type="OrthoDB" id="17423at10239"/>
<feature type="domain" description="DUF7936" evidence="1">
    <location>
        <begin position="13"/>
        <end position="108"/>
    </location>
</feature>
<dbReference type="EMBL" id="KC310802">
    <property type="protein sequence ID" value="AGK86543.1"/>
    <property type="molecule type" value="Genomic_DNA"/>
</dbReference>
<keyword evidence="3" id="KW-1185">Reference proteome</keyword>
<organism evidence="2 3">
    <name type="scientific">Synechococcus phage S-CBP1</name>
    <dbReference type="NCBI Taxonomy" id="1273711"/>
    <lineage>
        <taxon>Viruses</taxon>
        <taxon>Duplodnaviria</taxon>
        <taxon>Heunggongvirae</taxon>
        <taxon>Uroviricota</taxon>
        <taxon>Caudoviricetes</taxon>
        <taxon>Autographivirales</taxon>
        <taxon>Sechaudvirinae</taxon>
        <taxon>Angmobvirus</taxon>
        <taxon>Angmobvirus SCBP1</taxon>
    </lineage>
</organism>
<evidence type="ECO:0000259" key="1">
    <source>
        <dbReference type="Pfam" id="PF25590"/>
    </source>
</evidence>
<evidence type="ECO:0000313" key="3">
    <source>
        <dbReference type="Proteomes" id="UP000030045"/>
    </source>
</evidence>
<dbReference type="RefSeq" id="YP_009103198.1">
    <property type="nucleotide sequence ID" value="NC_025456.1"/>
</dbReference>
<accession>A0A096VKG2</accession>
<dbReference type="KEGG" id="vg:22112118"/>
<evidence type="ECO:0000313" key="2">
    <source>
        <dbReference type="EMBL" id="AGK86543.1"/>
    </source>
</evidence>
<dbReference type="GeneID" id="22112118"/>
<reference evidence="2 3" key="2">
    <citation type="journal article" date="2015" name="PLoS ONE">
        <title>Comparative Genomic and Phylogenomic Analyses Reveal a Conserved Core Genome Shared by Estuarine and Oceanic Cyanopodoviruses.</title>
        <authorList>
            <person name="Huang S."/>
            <person name="Zhang S."/>
            <person name="Jiao N."/>
            <person name="Chen F."/>
        </authorList>
    </citation>
    <scope>NUCLEOTIDE SEQUENCE [LARGE SCALE GENOMIC DNA]</scope>
</reference>
<proteinExistence type="predicted"/>
<reference evidence="3" key="1">
    <citation type="submission" date="2012-12" db="EMBL/GenBank/DDBJ databases">
        <title>Genomics of marine cyanopodoviruses.</title>
        <authorList>
            <person name="Huang S."/>
            <person name="Chen F."/>
        </authorList>
    </citation>
    <scope>NUCLEOTIDE SEQUENCE [LARGE SCALE GENOMIC DNA]</scope>
</reference>
<protein>
    <recommendedName>
        <fullName evidence="1">DUF7936 domain-containing protein</fullName>
    </recommendedName>
</protein>
<sequence length="108" mass="11909">MPTPGIDFPFTVFKIANMERKLDDIGTVYTVHYTVTRFRDGEQAGAYGSLGFEAPEADGIPYPQLTEEIVIGWVKDQLGEEKVTEIDTALDGQISQKLTPTTSTGVPW</sequence>